<dbReference type="EMBL" id="RKMF01000012">
    <property type="protein sequence ID" value="ROZ62513.1"/>
    <property type="molecule type" value="Genomic_DNA"/>
</dbReference>
<evidence type="ECO:0000313" key="3">
    <source>
        <dbReference type="EMBL" id="ROZ62513.1"/>
    </source>
</evidence>
<keyword evidence="2" id="KW-1133">Transmembrane helix</keyword>
<keyword evidence="2" id="KW-0812">Transmembrane</keyword>
<feature type="transmembrane region" description="Helical" evidence="2">
    <location>
        <begin position="216"/>
        <end position="236"/>
    </location>
</feature>
<dbReference type="RefSeq" id="WP_123825721.1">
    <property type="nucleotide sequence ID" value="NZ_RKMF01000012.1"/>
</dbReference>
<keyword evidence="4" id="KW-1185">Reference proteome</keyword>
<feature type="region of interest" description="Disordered" evidence="1">
    <location>
        <begin position="1"/>
        <end position="61"/>
    </location>
</feature>
<accession>A0A3N3ZVR7</accession>
<protein>
    <submittedName>
        <fullName evidence="3">Uncharacterized protein</fullName>
    </submittedName>
</protein>
<feature type="compositionally biased region" description="Basic and acidic residues" evidence="1">
    <location>
        <begin position="22"/>
        <end position="48"/>
    </location>
</feature>
<name>A0A3N3ZVR7_9MICC</name>
<gene>
    <name evidence="3" type="ORF">EDL96_10060</name>
</gene>
<proteinExistence type="predicted"/>
<comment type="caution">
    <text evidence="3">The sequence shown here is derived from an EMBL/GenBank/DDBJ whole genome shotgun (WGS) entry which is preliminary data.</text>
</comment>
<dbReference type="AlphaFoldDB" id="A0A3N3ZVR7"/>
<evidence type="ECO:0000256" key="1">
    <source>
        <dbReference type="SAM" id="MobiDB-lite"/>
    </source>
</evidence>
<sequence length="241" mass="26035">MEKHNLFDDGSEESDLLGGEAVPEREESPEADAAESRESQDGDSRGDDPLQGFSRLDADNASDSSVTWSSVAVAVAGLLLAVLLIAFSYNAFQRADQLRGWANQTWVVSGQYSNMTNALEGTGYNPVYQITLPQDDEIGDQRFDSGMADPYIPRPGEAVEVRGEGTGEVTDDFEQSADIVLGVEDDTLQVLATEKDGKLDGGVTDRSVTQQQVKGWLWAVAGVATLGLGIAGAMWMRRRNR</sequence>
<organism evidence="3 4">
    <name type="scientific">Kocuria soli</name>
    <dbReference type="NCBI Taxonomy" id="2485125"/>
    <lineage>
        <taxon>Bacteria</taxon>
        <taxon>Bacillati</taxon>
        <taxon>Actinomycetota</taxon>
        <taxon>Actinomycetes</taxon>
        <taxon>Micrococcales</taxon>
        <taxon>Micrococcaceae</taxon>
        <taxon>Kocuria</taxon>
    </lineage>
</organism>
<keyword evidence="2" id="KW-0472">Membrane</keyword>
<evidence type="ECO:0000256" key="2">
    <source>
        <dbReference type="SAM" id="Phobius"/>
    </source>
</evidence>
<dbReference type="Proteomes" id="UP000270616">
    <property type="component" value="Unassembled WGS sequence"/>
</dbReference>
<dbReference type="OrthoDB" id="4882361at2"/>
<feature type="transmembrane region" description="Helical" evidence="2">
    <location>
        <begin position="66"/>
        <end position="89"/>
    </location>
</feature>
<evidence type="ECO:0000313" key="4">
    <source>
        <dbReference type="Proteomes" id="UP000270616"/>
    </source>
</evidence>
<reference evidence="3 4" key="1">
    <citation type="submission" date="2018-10" db="EMBL/GenBank/DDBJ databases">
        <title>Kocuria sp. M5W7-7, whole genome shotgun sequence.</title>
        <authorList>
            <person name="Tuo L."/>
        </authorList>
    </citation>
    <scope>NUCLEOTIDE SEQUENCE [LARGE SCALE GENOMIC DNA]</scope>
    <source>
        <strain evidence="3 4">M5W7-7</strain>
    </source>
</reference>